<gene>
    <name evidence="3" type="ORF">pipiens_013274</name>
</gene>
<sequence length="479" mass="52632">MAATPGYFVGWQPLLLLAVLVVLQGQQLRADFGLPTAVLGGNLVVRDANGINGVLNAMDRAFRRFNPTGQTDRLLQASAVISQIALNVTELGRSVAGGVIKAASDRSTPVDELFAKLQENYGRMSRYLDSEVQNAIDTLNKTRFDQTRQATEKNIVGNQQGVKAFIDGEKDTTVKRYTNTRNSIIADISNAVGKLNVFGTNQTLLALSDKHSEEYTKIYYYLFNRNESDIQNISSAFDAIGNNMEKIVVDSSDTITGQSQQTVARLAELFLARSVNSEICYNKYSGQVVNTFPGYQNGVVNCMTREKNRLGRITDVMDRMLQLILSTSQDLANNVASCTVWNGFDKSETVYRQAEACLHTNINEMAKFGSIIGRELDLVQTLGDVEVEASRYRLYDCVAARNNEALATIYVLNKDIDGCVSEPGLQRDVLGGGENGGDQDTEDPYEAGASTTEEPVYDEYLMGVFSNSSSFGDDVDMII</sequence>
<dbReference type="AlphaFoldDB" id="A0ABD1D083"/>
<evidence type="ECO:0000313" key="3">
    <source>
        <dbReference type="EMBL" id="KAL1382255.1"/>
    </source>
</evidence>
<evidence type="ECO:0000256" key="2">
    <source>
        <dbReference type="SAM" id="SignalP"/>
    </source>
</evidence>
<evidence type="ECO:0000313" key="4">
    <source>
        <dbReference type="Proteomes" id="UP001562425"/>
    </source>
</evidence>
<organism evidence="3 4">
    <name type="scientific">Culex pipiens pipiens</name>
    <name type="common">Northern house mosquito</name>
    <dbReference type="NCBI Taxonomy" id="38569"/>
    <lineage>
        <taxon>Eukaryota</taxon>
        <taxon>Metazoa</taxon>
        <taxon>Ecdysozoa</taxon>
        <taxon>Arthropoda</taxon>
        <taxon>Hexapoda</taxon>
        <taxon>Insecta</taxon>
        <taxon>Pterygota</taxon>
        <taxon>Neoptera</taxon>
        <taxon>Endopterygota</taxon>
        <taxon>Diptera</taxon>
        <taxon>Nematocera</taxon>
        <taxon>Culicoidea</taxon>
        <taxon>Culicidae</taxon>
        <taxon>Culicinae</taxon>
        <taxon>Culicini</taxon>
        <taxon>Culex</taxon>
        <taxon>Culex</taxon>
    </lineage>
</organism>
<accession>A0ABD1D083</accession>
<keyword evidence="2" id="KW-0732">Signal</keyword>
<name>A0ABD1D083_CULPP</name>
<feature type="region of interest" description="Disordered" evidence="1">
    <location>
        <begin position="427"/>
        <end position="450"/>
    </location>
</feature>
<keyword evidence="4" id="KW-1185">Reference proteome</keyword>
<comment type="caution">
    <text evidence="3">The sequence shown here is derived from an EMBL/GenBank/DDBJ whole genome shotgun (WGS) entry which is preliminary data.</text>
</comment>
<protein>
    <submittedName>
        <fullName evidence="3">Uncharacterized protein</fullName>
    </submittedName>
</protein>
<dbReference type="Proteomes" id="UP001562425">
    <property type="component" value="Unassembled WGS sequence"/>
</dbReference>
<evidence type="ECO:0000256" key="1">
    <source>
        <dbReference type="SAM" id="MobiDB-lite"/>
    </source>
</evidence>
<reference evidence="3 4" key="1">
    <citation type="submission" date="2024-05" db="EMBL/GenBank/DDBJ databases">
        <title>Culex pipiens pipiens assembly and annotation.</title>
        <authorList>
            <person name="Alout H."/>
            <person name="Durand T."/>
        </authorList>
    </citation>
    <scope>NUCLEOTIDE SEQUENCE [LARGE SCALE GENOMIC DNA]</scope>
    <source>
        <strain evidence="3">HA-2024</strain>
        <tissue evidence="3">Whole body</tissue>
    </source>
</reference>
<proteinExistence type="predicted"/>
<dbReference type="EMBL" id="JBEHCU010008514">
    <property type="protein sequence ID" value="KAL1382255.1"/>
    <property type="molecule type" value="Genomic_DNA"/>
</dbReference>
<feature type="signal peptide" evidence="2">
    <location>
        <begin position="1"/>
        <end position="25"/>
    </location>
</feature>
<feature type="chain" id="PRO_5044741282" evidence="2">
    <location>
        <begin position="26"/>
        <end position="479"/>
    </location>
</feature>